<dbReference type="Proteomes" id="UP000887127">
    <property type="component" value="Unassembled WGS sequence"/>
</dbReference>
<sequence>MNRNIKINPQKGLYTILASLIIFLGACSDTAASSNETVAEDAITDETAQEVTVETLGLDSEEVSAADEEWDLATSTVITLEDSVSSVEGAGAAVSEDTVTITEAGTYVLEGTLTNGQIRIEAADEAEVHIVLNGVSITNETGAAIYAVNADKTIVTLAEETENTLEDGTDYTFENEDGDEPDAVLFSDDDLLLNGSGSLTITANYKNAIKGKDDVTITNGNYTIDSVQDGIKGRDSIVILGGTFDITAAKDAIQSTNDTDEGTGYILIEDGTFNLTASGDGIQAETDLEINGGQFNIVTNGGSANAEMQTTMSDWGSWSENENTTDVEEDTEESTSTKGIKAIGTIVLNDGEFAIDSQDDAIHSDGTISVNGGEYDLATGDDGIHANTALTIGDGNILIQESYEGLESAALTINGGTIEVNTSDDGLNAASDGGTATISVNGGQVYVNADGDGIDSNGNVEMTNGLVVVNGPQDGGNGALDYDGSFDVSGGTLIANGSSQMAMATSATSEQPSLFITDISLTQGDVIQIANSNNDVIFTFELQEDSQSLVYSSADLVEGETYTVSTIESLTSESNYGVFDTSDYYSGTVVAEIEATTEQAATGMGMGGGQMPGAHGGGEMPGANGGERPTGGMTPPEGMTTPESDESDTTSNE</sequence>
<evidence type="ECO:0000313" key="3">
    <source>
        <dbReference type="EMBL" id="GEQ35114.1"/>
    </source>
</evidence>
<proteinExistence type="predicted"/>
<feature type="signal peptide" evidence="2">
    <location>
        <begin position="1"/>
        <end position="31"/>
    </location>
</feature>
<dbReference type="EMBL" id="BKBI01000004">
    <property type="protein sequence ID" value="GEQ35114.1"/>
    <property type="molecule type" value="Genomic_DNA"/>
</dbReference>
<evidence type="ECO:0000256" key="1">
    <source>
        <dbReference type="SAM" id="MobiDB-lite"/>
    </source>
</evidence>
<dbReference type="PROSITE" id="PS51257">
    <property type="entry name" value="PROKAR_LIPOPROTEIN"/>
    <property type="match status" value="1"/>
</dbReference>
<evidence type="ECO:0000313" key="4">
    <source>
        <dbReference type="Proteomes" id="UP000887127"/>
    </source>
</evidence>
<feature type="chain" id="PRO_5043427722" description="Carbohydrate-binding domain-containing protein" evidence="2">
    <location>
        <begin position="32"/>
        <end position="653"/>
    </location>
</feature>
<feature type="compositionally biased region" description="Acidic residues" evidence="1">
    <location>
        <begin position="323"/>
        <end position="333"/>
    </location>
</feature>
<feature type="compositionally biased region" description="Acidic residues" evidence="1">
    <location>
        <begin position="643"/>
        <end position="653"/>
    </location>
</feature>
<keyword evidence="2" id="KW-0732">Signal</keyword>
<gene>
    <name evidence="3" type="ORF">M132T_06220</name>
</gene>
<dbReference type="AlphaFoldDB" id="A0AAV3WW56"/>
<feature type="compositionally biased region" description="Gly residues" evidence="1">
    <location>
        <begin position="604"/>
        <end position="629"/>
    </location>
</feature>
<protein>
    <recommendedName>
        <fullName evidence="5">Carbohydrate-binding domain-containing protein</fullName>
    </recommendedName>
</protein>
<feature type="region of interest" description="Disordered" evidence="1">
    <location>
        <begin position="315"/>
        <end position="336"/>
    </location>
</feature>
<dbReference type="RefSeq" id="WP_091761900.1">
    <property type="nucleotide sequence ID" value="NZ_BJVX01000005.1"/>
</dbReference>
<feature type="compositionally biased region" description="Low complexity" evidence="1">
    <location>
        <begin position="630"/>
        <end position="642"/>
    </location>
</feature>
<dbReference type="InterPro" id="IPR025584">
    <property type="entry name" value="Cthe_2159"/>
</dbReference>
<evidence type="ECO:0000256" key="2">
    <source>
        <dbReference type="SAM" id="SignalP"/>
    </source>
</evidence>
<feature type="region of interest" description="Disordered" evidence="1">
    <location>
        <begin position="602"/>
        <end position="653"/>
    </location>
</feature>
<dbReference type="Pfam" id="PF14262">
    <property type="entry name" value="Cthe_2159"/>
    <property type="match status" value="1"/>
</dbReference>
<comment type="caution">
    <text evidence="3">The sequence shown here is derived from an EMBL/GenBank/DDBJ whole genome shotgun (WGS) entry which is preliminary data.</text>
</comment>
<name>A0AAV3WW56_9LACT</name>
<organism evidence="3 4">
    <name type="scientific">Marinilactibacillus psychrotolerans</name>
    <dbReference type="NCBI Taxonomy" id="191770"/>
    <lineage>
        <taxon>Bacteria</taxon>
        <taxon>Bacillati</taxon>
        <taxon>Bacillota</taxon>
        <taxon>Bacilli</taxon>
        <taxon>Lactobacillales</taxon>
        <taxon>Carnobacteriaceae</taxon>
        <taxon>Marinilactibacillus</taxon>
    </lineage>
</organism>
<reference evidence="3" key="1">
    <citation type="submission" date="2019-08" db="EMBL/GenBank/DDBJ databases">
        <title>Marinilactibacillus psychrotolerans M13-2T whole genome sequencing project.</title>
        <authorList>
            <person name="Ishikawa M."/>
            <person name="Suzuki T."/>
            <person name="Matsutani M."/>
        </authorList>
    </citation>
    <scope>NUCLEOTIDE SEQUENCE</scope>
    <source>
        <strain evidence="3">M13-2T</strain>
    </source>
</reference>
<evidence type="ECO:0008006" key="5">
    <source>
        <dbReference type="Google" id="ProtNLM"/>
    </source>
</evidence>
<dbReference type="GeneID" id="96910935"/>
<accession>A0AAV3WW56</accession>